<gene>
    <name evidence="2" type="ORF">CJ255_03415</name>
</gene>
<keyword evidence="1" id="KW-0472">Membrane</keyword>
<feature type="transmembrane region" description="Helical" evidence="1">
    <location>
        <begin position="135"/>
        <end position="152"/>
    </location>
</feature>
<proteinExistence type="predicted"/>
<dbReference type="EMBL" id="NQWI01000009">
    <property type="protein sequence ID" value="PDW04443.1"/>
    <property type="molecule type" value="Genomic_DNA"/>
</dbReference>
<accession>A0A2A6RNC6</accession>
<keyword evidence="3" id="KW-1185">Reference proteome</keyword>
<evidence type="ECO:0008006" key="4">
    <source>
        <dbReference type="Google" id="ProtNLM"/>
    </source>
</evidence>
<feature type="transmembrane region" description="Helical" evidence="1">
    <location>
        <begin position="230"/>
        <end position="254"/>
    </location>
</feature>
<feature type="transmembrane region" description="Helical" evidence="1">
    <location>
        <begin position="6"/>
        <end position="23"/>
    </location>
</feature>
<feature type="transmembrane region" description="Helical" evidence="1">
    <location>
        <begin position="190"/>
        <end position="218"/>
    </location>
</feature>
<sequence>MSNKQIHFSALGLYLIVALWLTWPMATDLTDILYVNRGGPYFFPGTEDAMQNSWNMWWTGYAVRYGLNPFVTPMLYYPEGVALYLQTVNVATTFSVLPVTLLLGSDEAYNVAVLMAYQLTGYAGFVLARRYVNGFAPSFIAGLLLTATPHHVGKFDVGQLNFVTTQWLFMAMAALVLLGQRGSPLRLVGAALALVLTVLTDWYLAVVIAFFACAWAIVTSIGAQRPWRSLAWFAGAGLLSGLLLMPLLYAIVNLPRFTGDMDEGRLLIWAAVTQGNSMDGLGLFFPAALHPWWGEAVGRILMPLAPYSIMEGSYHAPGWVLLALGSLGIYWYGRQQWQWLVLLGLAWLFAVGPTLYLLGYNTGIPMPYRLIQHLPLMETARRPGLFILIGHGALVVFAALALQRLATALAPRKRTYLWAGVVALAVFELTPGMRQAIPVEVSPVFAQIREQRPGVVVDLPVEIFPESRTIFNQIEHEQPILAGYVARAPQRYDTLTYAPLVNSLGRIKAWPEHDIVRLDRADWQAQQCFYRFRNVVLEERLLSAEERALVLHNIERLTGNLPTPWYAQDGFTAYELPLYADQCRPFVYLGPAWHSREGQDGDYWRWTNGVSEIYVVNPSDEPMSVVLEIAAASLEERTLHLWHAEQQEVATLDLTSAHRRYHVVLPLQPGINRFVLQSATNAEAGTPRSLGVIVRRLEVVW</sequence>
<keyword evidence="1" id="KW-1133">Transmembrane helix</keyword>
<evidence type="ECO:0000256" key="1">
    <source>
        <dbReference type="SAM" id="Phobius"/>
    </source>
</evidence>
<reference evidence="3" key="1">
    <citation type="submission" date="2017-08" db="EMBL/GenBank/DDBJ databases">
        <authorList>
            <person name="Grouzdev D.S."/>
            <person name="Gaisin V.A."/>
            <person name="Rysina M.S."/>
            <person name="Gorlenko V.M."/>
        </authorList>
    </citation>
    <scope>NUCLEOTIDE SEQUENCE [LARGE SCALE GENOMIC DNA]</scope>
    <source>
        <strain evidence="3">Kir15-3F</strain>
    </source>
</reference>
<feature type="transmembrane region" description="Helical" evidence="1">
    <location>
        <begin position="339"/>
        <end position="359"/>
    </location>
</feature>
<dbReference type="AlphaFoldDB" id="A0A2A6RNC6"/>
<evidence type="ECO:0000313" key="2">
    <source>
        <dbReference type="EMBL" id="PDW04443.1"/>
    </source>
</evidence>
<keyword evidence="1" id="KW-0812">Transmembrane</keyword>
<dbReference type="RefSeq" id="WP_097642698.1">
    <property type="nucleotide sequence ID" value="NZ_NQWI01000009.1"/>
</dbReference>
<organism evidence="2 3">
    <name type="scientific">Candidatus Viridilinea mediisalina</name>
    <dbReference type="NCBI Taxonomy" id="2024553"/>
    <lineage>
        <taxon>Bacteria</taxon>
        <taxon>Bacillati</taxon>
        <taxon>Chloroflexota</taxon>
        <taxon>Chloroflexia</taxon>
        <taxon>Chloroflexales</taxon>
        <taxon>Chloroflexineae</taxon>
        <taxon>Oscillochloridaceae</taxon>
        <taxon>Candidatus Viridilinea</taxon>
    </lineage>
</organism>
<dbReference type="OrthoDB" id="136031at2"/>
<feature type="transmembrane region" description="Helical" evidence="1">
    <location>
        <begin position="415"/>
        <end position="433"/>
    </location>
</feature>
<protein>
    <recommendedName>
        <fullName evidence="4">Glycosyltransferase RgtA/B/C/D-like domain-containing protein</fullName>
    </recommendedName>
</protein>
<feature type="transmembrane region" description="Helical" evidence="1">
    <location>
        <begin position="384"/>
        <end position="403"/>
    </location>
</feature>
<feature type="transmembrane region" description="Helical" evidence="1">
    <location>
        <begin position="313"/>
        <end position="332"/>
    </location>
</feature>
<feature type="transmembrane region" description="Helical" evidence="1">
    <location>
        <begin position="158"/>
        <end position="178"/>
    </location>
</feature>
<feature type="transmembrane region" description="Helical" evidence="1">
    <location>
        <begin position="81"/>
        <end position="103"/>
    </location>
</feature>
<name>A0A2A6RNC6_9CHLR</name>
<comment type="caution">
    <text evidence="2">The sequence shown here is derived from an EMBL/GenBank/DDBJ whole genome shotgun (WGS) entry which is preliminary data.</text>
</comment>
<dbReference type="Proteomes" id="UP000220527">
    <property type="component" value="Unassembled WGS sequence"/>
</dbReference>
<feature type="transmembrane region" description="Helical" evidence="1">
    <location>
        <begin position="266"/>
        <end position="293"/>
    </location>
</feature>
<evidence type="ECO:0000313" key="3">
    <source>
        <dbReference type="Proteomes" id="UP000220527"/>
    </source>
</evidence>